<reference evidence="2" key="1">
    <citation type="submission" date="2016-11" db="EMBL/GenBank/DDBJ databases">
        <authorList>
            <person name="Varghese N."/>
            <person name="Submissions S."/>
        </authorList>
    </citation>
    <scope>NUCLEOTIDE SEQUENCE [LARGE SCALE GENOMIC DNA]</scope>
    <source>
        <strain evidence="2">DSM 18569</strain>
    </source>
</reference>
<dbReference type="OrthoDB" id="1414356at2"/>
<evidence type="ECO:0000313" key="2">
    <source>
        <dbReference type="Proteomes" id="UP000183947"/>
    </source>
</evidence>
<dbReference type="PANTHER" id="PTHR36436:SF6">
    <property type="entry name" value="SLL5081 PROTEIN"/>
    <property type="match status" value="1"/>
</dbReference>
<accession>A0A1M6UMQ8</accession>
<dbReference type="SUPFAM" id="SSF103032">
    <property type="entry name" value="Hypothetical protein YwqG"/>
    <property type="match status" value="1"/>
</dbReference>
<proteinExistence type="predicted"/>
<gene>
    <name evidence="1" type="ORF">SAMN02746009_01412</name>
</gene>
<dbReference type="InterPro" id="IPR015315">
    <property type="entry name" value="DUF1963"/>
</dbReference>
<evidence type="ECO:0000313" key="1">
    <source>
        <dbReference type="EMBL" id="SHK70380.1"/>
    </source>
</evidence>
<dbReference type="Pfam" id="PF09234">
    <property type="entry name" value="DUF1963"/>
    <property type="match status" value="1"/>
</dbReference>
<dbReference type="InterPro" id="IPR035948">
    <property type="entry name" value="YwqG-like_sf"/>
</dbReference>
<protein>
    <submittedName>
        <fullName evidence="1">Uncharacterized protein YwqG</fullName>
    </submittedName>
</protein>
<dbReference type="Gene3D" id="2.30.320.10">
    <property type="entry name" value="YwqG-like"/>
    <property type="match status" value="1"/>
</dbReference>
<sequence>MTESELIAALHNNHLAHLWGDLRSITRSTIRLHLAPDTTALSSLGSSRTGGVPDVPVDFVWPTEPKTGHPLSFIAQINLQEVTPFDEDGLLPSEGLLYFFYSAEQEAWGYDIQDAGMFRVQFYNGDGSNLRRASFPDSLADDARFTPCALVPQAEISMCFDTPIFNNLSEDEQETIFEIFNEGGPTNKMLGYADTIQGEMELECELVTNGLYCGDSSGYQDPRAKELEPNAADWRLLLQVDSNEEENEMMWGDAGRLYFWIKEQDLQARAFDKSWVILQCY</sequence>
<dbReference type="Proteomes" id="UP000183947">
    <property type="component" value="Unassembled WGS sequence"/>
</dbReference>
<dbReference type="PANTHER" id="PTHR36436">
    <property type="entry name" value="SLL5081 PROTEIN"/>
    <property type="match status" value="1"/>
</dbReference>
<keyword evidence="2" id="KW-1185">Reference proteome</keyword>
<dbReference type="AlphaFoldDB" id="A0A1M6UMQ8"/>
<dbReference type="EMBL" id="FRAS01000005">
    <property type="protein sequence ID" value="SHK70380.1"/>
    <property type="molecule type" value="Genomic_DNA"/>
</dbReference>
<dbReference type="RefSeq" id="WP_084548881.1">
    <property type="nucleotide sequence ID" value="NZ_FRAS01000005.1"/>
</dbReference>
<organism evidence="1 2">
    <name type="scientific">Hymenobacter psychrotolerans DSM 18569</name>
    <dbReference type="NCBI Taxonomy" id="1121959"/>
    <lineage>
        <taxon>Bacteria</taxon>
        <taxon>Pseudomonadati</taxon>
        <taxon>Bacteroidota</taxon>
        <taxon>Cytophagia</taxon>
        <taxon>Cytophagales</taxon>
        <taxon>Hymenobacteraceae</taxon>
        <taxon>Hymenobacter</taxon>
    </lineage>
</organism>
<name>A0A1M6UMQ8_9BACT</name>